<dbReference type="PANTHER" id="PTHR47074:SF48">
    <property type="entry name" value="POLYNUCLEOTIDYL TRANSFERASE, RIBONUCLEASE H-LIKE SUPERFAMILY PROTEIN"/>
    <property type="match status" value="1"/>
</dbReference>
<gene>
    <name evidence="1" type="ORF">glysoja_047989</name>
</gene>
<sequence>THQNVWSPPPNGYIKCNLDAAIFKDTQSFGIGIYLHGMHNNFLKAASSFFSGILKPAVAESWAMLNAIQWTSQLRYQNIIF</sequence>
<evidence type="ECO:0000313" key="1">
    <source>
        <dbReference type="EMBL" id="KHN35662.1"/>
    </source>
</evidence>
<feature type="non-terminal residue" evidence="1">
    <location>
        <position position="81"/>
    </location>
</feature>
<reference evidence="1" key="1">
    <citation type="submission" date="2014-07" db="EMBL/GenBank/DDBJ databases">
        <title>Identification of a novel salt tolerance gene in wild soybean by whole-genome sequencing.</title>
        <authorList>
            <person name="Lam H.-M."/>
            <person name="Qi X."/>
            <person name="Li M.-W."/>
            <person name="Liu X."/>
            <person name="Xie M."/>
            <person name="Ni M."/>
            <person name="Xu X."/>
        </authorList>
    </citation>
    <scope>NUCLEOTIDE SEQUENCE [LARGE SCALE GENOMIC DNA]</scope>
    <source>
        <tissue evidence="1">Root</tissue>
    </source>
</reference>
<feature type="non-terminal residue" evidence="1">
    <location>
        <position position="1"/>
    </location>
</feature>
<dbReference type="AlphaFoldDB" id="A0A0B2RV29"/>
<dbReference type="InterPro" id="IPR052929">
    <property type="entry name" value="RNase_H-like_EbsB-rel"/>
</dbReference>
<dbReference type="PANTHER" id="PTHR47074">
    <property type="entry name" value="BNAC02G40300D PROTEIN"/>
    <property type="match status" value="1"/>
</dbReference>
<name>A0A0B2RV29_GLYSO</name>
<protein>
    <recommendedName>
        <fullName evidence="2">RNase H type-1 domain-containing protein</fullName>
    </recommendedName>
</protein>
<proteinExistence type="predicted"/>
<accession>A0A0B2RV29</accession>
<evidence type="ECO:0008006" key="2">
    <source>
        <dbReference type="Google" id="ProtNLM"/>
    </source>
</evidence>
<organism evidence="1">
    <name type="scientific">Glycine soja</name>
    <name type="common">Wild soybean</name>
    <dbReference type="NCBI Taxonomy" id="3848"/>
    <lineage>
        <taxon>Eukaryota</taxon>
        <taxon>Viridiplantae</taxon>
        <taxon>Streptophyta</taxon>
        <taxon>Embryophyta</taxon>
        <taxon>Tracheophyta</taxon>
        <taxon>Spermatophyta</taxon>
        <taxon>Magnoliopsida</taxon>
        <taxon>eudicotyledons</taxon>
        <taxon>Gunneridae</taxon>
        <taxon>Pentapetalae</taxon>
        <taxon>rosids</taxon>
        <taxon>fabids</taxon>
        <taxon>Fabales</taxon>
        <taxon>Fabaceae</taxon>
        <taxon>Papilionoideae</taxon>
        <taxon>50 kb inversion clade</taxon>
        <taxon>NPAAA clade</taxon>
        <taxon>indigoferoid/millettioid clade</taxon>
        <taxon>Phaseoleae</taxon>
        <taxon>Glycine</taxon>
        <taxon>Glycine subgen. Soja</taxon>
    </lineage>
</organism>
<dbReference type="EMBL" id="KN648085">
    <property type="protein sequence ID" value="KHN35662.1"/>
    <property type="molecule type" value="Genomic_DNA"/>
</dbReference>
<dbReference type="Proteomes" id="UP000053555">
    <property type="component" value="Unassembled WGS sequence"/>
</dbReference>